<reference evidence="6" key="2">
    <citation type="journal article" date="2019" name="Int. J. Syst. Evol. Microbiol.">
        <title>The Global Catalogue of Microorganisms (GCM) 10K type strain sequencing project: providing services to taxonomists for standard genome sequencing and annotation.</title>
        <authorList>
            <consortium name="The Broad Institute Genomics Platform"/>
            <consortium name="The Broad Institute Genome Sequencing Center for Infectious Disease"/>
            <person name="Wu L."/>
            <person name="Ma J."/>
        </authorList>
    </citation>
    <scope>NUCLEOTIDE SEQUENCE [LARGE SCALE GENOMIC DNA]</scope>
    <source>
        <strain evidence="6">NBRC 12467</strain>
    </source>
</reference>
<protein>
    <submittedName>
        <fullName evidence="5">Short-chain dehydrogenase</fullName>
    </submittedName>
</protein>
<dbReference type="GO" id="GO:0016020">
    <property type="term" value="C:membrane"/>
    <property type="evidence" value="ECO:0007669"/>
    <property type="project" value="TreeGrafter"/>
</dbReference>
<dbReference type="PRINTS" id="PR00080">
    <property type="entry name" value="SDRFAMILY"/>
</dbReference>
<dbReference type="PANTHER" id="PTHR44196:SF1">
    <property type="entry name" value="DEHYDROGENASE_REDUCTASE SDR FAMILY MEMBER 7B"/>
    <property type="match status" value="1"/>
</dbReference>
<accession>A0AA37SG23</accession>
<reference evidence="5" key="1">
    <citation type="journal article" date="2014" name="Int. J. Syst. Evol. Microbiol.">
        <title>Complete genome sequence of Corynebacterium casei LMG S-19264T (=DSM 44701T), isolated from a smear-ripened cheese.</title>
        <authorList>
            <consortium name="US DOE Joint Genome Institute (JGI-PGF)"/>
            <person name="Walter F."/>
            <person name="Albersmeier A."/>
            <person name="Kalinowski J."/>
            <person name="Ruckert C."/>
        </authorList>
    </citation>
    <scope>NUCLEOTIDE SEQUENCE</scope>
    <source>
        <strain evidence="5">NBRC 12467</strain>
    </source>
</reference>
<dbReference type="Pfam" id="PF00106">
    <property type="entry name" value="adh_short"/>
    <property type="match status" value="1"/>
</dbReference>
<keyword evidence="6" id="KW-1185">Reference proteome</keyword>
<comment type="caution">
    <text evidence="5">The sequence shown here is derived from an EMBL/GenBank/DDBJ whole genome shotgun (WGS) entry which is preliminary data.</text>
</comment>
<evidence type="ECO:0000313" key="4">
    <source>
        <dbReference type="EMBL" id="GLQ84584.1"/>
    </source>
</evidence>
<comment type="similarity">
    <text evidence="1 3">Belongs to the short-chain dehydrogenases/reductases (SDR) family.</text>
</comment>
<gene>
    <name evidence="4" type="ORF">GCM10007872_14920</name>
    <name evidence="5" type="ORF">GCM10007872_21700</name>
</gene>
<name>A0AA37SG23_9PROT</name>
<evidence type="ECO:0000256" key="3">
    <source>
        <dbReference type="RuleBase" id="RU000363"/>
    </source>
</evidence>
<evidence type="ECO:0000313" key="6">
    <source>
        <dbReference type="Proteomes" id="UP001156708"/>
    </source>
</evidence>
<evidence type="ECO:0000313" key="5">
    <source>
        <dbReference type="EMBL" id="GLQ85262.1"/>
    </source>
</evidence>
<sequence length="314" mass="33596">MAGVPLIEKNIPSDGVMCQYGTGSHLVAWEGYTLPAPIRPRIKRFSMPETSVSSSSASFHVLITGGSSGIGAALALQYARPGTHLTLWGRNAARLEDVAAQVIRKGASVEILSLDLCRTDDALAALRQSDDARQIDILILGAGLGDIRPEGALTETAEQVRDISLVNFTTPATLATEMASRMAARKAGHIALIGSVAAFHDLPVATAYSGSKAGLARFSTALHAAMTPHHVSVTLISPGYVDTPMSQRLEGARPFLVSTPRAARMITRAIGQGRAHLLFPWPFTIARFLEMIVPRAIVHRLLRTAEVKQRPVNN</sequence>
<dbReference type="PROSITE" id="PS00061">
    <property type="entry name" value="ADH_SHORT"/>
    <property type="match status" value="1"/>
</dbReference>
<reference evidence="5" key="3">
    <citation type="submission" date="2023-01" db="EMBL/GenBank/DDBJ databases">
        <title>Draft genome sequence of Gluconobacter sphaericus strain NBRC 12467.</title>
        <authorList>
            <person name="Sun Q."/>
            <person name="Mori K."/>
        </authorList>
    </citation>
    <scope>NUCLEOTIDE SEQUENCE</scope>
    <source>
        <strain evidence="5">NBRC 12467</strain>
    </source>
</reference>
<dbReference type="EMBL" id="BSNZ01000013">
    <property type="protein sequence ID" value="GLQ85262.1"/>
    <property type="molecule type" value="Genomic_DNA"/>
</dbReference>
<evidence type="ECO:0000256" key="2">
    <source>
        <dbReference type="ARBA" id="ARBA00023002"/>
    </source>
</evidence>
<dbReference type="InterPro" id="IPR002347">
    <property type="entry name" value="SDR_fam"/>
</dbReference>
<dbReference type="EMBL" id="BSNZ01000008">
    <property type="protein sequence ID" value="GLQ84584.1"/>
    <property type="molecule type" value="Genomic_DNA"/>
</dbReference>
<dbReference type="PANTHER" id="PTHR44196">
    <property type="entry name" value="DEHYDROGENASE/REDUCTASE SDR FAMILY MEMBER 7B"/>
    <property type="match status" value="1"/>
</dbReference>
<dbReference type="PRINTS" id="PR00081">
    <property type="entry name" value="GDHRDH"/>
</dbReference>
<keyword evidence="2" id="KW-0560">Oxidoreductase</keyword>
<organism evidence="5 6">
    <name type="scientific">Gluconobacter sphaericus NBRC 12467</name>
    <dbReference type="NCBI Taxonomy" id="1307951"/>
    <lineage>
        <taxon>Bacteria</taxon>
        <taxon>Pseudomonadati</taxon>
        <taxon>Pseudomonadota</taxon>
        <taxon>Alphaproteobacteria</taxon>
        <taxon>Acetobacterales</taxon>
        <taxon>Acetobacteraceae</taxon>
        <taxon>Gluconobacter</taxon>
    </lineage>
</organism>
<dbReference type="InterPro" id="IPR036291">
    <property type="entry name" value="NAD(P)-bd_dom_sf"/>
</dbReference>
<evidence type="ECO:0000256" key="1">
    <source>
        <dbReference type="ARBA" id="ARBA00006484"/>
    </source>
</evidence>
<dbReference type="SUPFAM" id="SSF51735">
    <property type="entry name" value="NAD(P)-binding Rossmann-fold domains"/>
    <property type="match status" value="1"/>
</dbReference>
<dbReference type="Proteomes" id="UP001156708">
    <property type="component" value="Unassembled WGS sequence"/>
</dbReference>
<dbReference type="AlphaFoldDB" id="A0AA37SG23"/>
<dbReference type="GO" id="GO:0016491">
    <property type="term" value="F:oxidoreductase activity"/>
    <property type="evidence" value="ECO:0007669"/>
    <property type="project" value="UniProtKB-KW"/>
</dbReference>
<dbReference type="Gene3D" id="3.40.50.720">
    <property type="entry name" value="NAD(P)-binding Rossmann-like Domain"/>
    <property type="match status" value="1"/>
</dbReference>
<dbReference type="InterPro" id="IPR020904">
    <property type="entry name" value="Sc_DH/Rdtase_CS"/>
</dbReference>
<proteinExistence type="inferred from homology"/>